<reference evidence="5 6" key="1">
    <citation type="submission" date="2022-10" db="EMBL/GenBank/DDBJ databases">
        <title>High-quality genome sequences of two octocoral-associated bacteria, Endozoicomonas euniceicola EF212 and Endozoicomonas gorgoniicola PS125.</title>
        <authorList>
            <person name="Chiou Y.-J."/>
            <person name="Chen Y.-H."/>
        </authorList>
    </citation>
    <scope>NUCLEOTIDE SEQUENCE [LARGE SCALE GENOMIC DNA]</scope>
    <source>
        <strain evidence="5 6">PS125</strain>
    </source>
</reference>
<dbReference type="Pfam" id="PF22422">
    <property type="entry name" value="MGH1-like_GH"/>
    <property type="match status" value="1"/>
</dbReference>
<evidence type="ECO:0000313" key="6">
    <source>
        <dbReference type="Proteomes" id="UP001209854"/>
    </source>
</evidence>
<comment type="caution">
    <text evidence="5">The sequence shown here is derived from an EMBL/GenBank/DDBJ whole genome shotgun (WGS) entry which is preliminary data.</text>
</comment>
<name>A0ABT3N3A9_9GAMM</name>
<accession>A0ABT3N3A9</accession>
<dbReference type="InterPro" id="IPR008928">
    <property type="entry name" value="6-hairpin_glycosidase_sf"/>
</dbReference>
<keyword evidence="6" id="KW-1185">Reference proteome</keyword>
<dbReference type="InterPro" id="IPR004888">
    <property type="entry name" value="Glycoside_hydrolase_63"/>
</dbReference>
<evidence type="ECO:0000256" key="1">
    <source>
        <dbReference type="ARBA" id="ARBA00010833"/>
    </source>
</evidence>
<organism evidence="5 6">
    <name type="scientific">Endozoicomonas gorgoniicola</name>
    <dbReference type="NCBI Taxonomy" id="1234144"/>
    <lineage>
        <taxon>Bacteria</taxon>
        <taxon>Pseudomonadati</taxon>
        <taxon>Pseudomonadota</taxon>
        <taxon>Gammaproteobacteria</taxon>
        <taxon>Oceanospirillales</taxon>
        <taxon>Endozoicomonadaceae</taxon>
        <taxon>Endozoicomonas</taxon>
    </lineage>
</organism>
<evidence type="ECO:0000256" key="3">
    <source>
        <dbReference type="ARBA" id="ARBA00023295"/>
    </source>
</evidence>
<gene>
    <name evidence="5" type="ORF">NX722_26490</name>
</gene>
<dbReference type="Gene3D" id="1.50.10.10">
    <property type="match status" value="1"/>
</dbReference>
<dbReference type="RefSeq" id="WP_262565827.1">
    <property type="nucleotide sequence ID" value="NZ_JAPFCC010000001.1"/>
</dbReference>
<evidence type="ECO:0000259" key="4">
    <source>
        <dbReference type="Pfam" id="PF22422"/>
    </source>
</evidence>
<evidence type="ECO:0000313" key="5">
    <source>
        <dbReference type="EMBL" id="MCW7556113.1"/>
    </source>
</evidence>
<dbReference type="Proteomes" id="UP001209854">
    <property type="component" value="Unassembled WGS sequence"/>
</dbReference>
<dbReference type="EMBL" id="JAPFCC010000001">
    <property type="protein sequence ID" value="MCW7556113.1"/>
    <property type="molecule type" value="Genomic_DNA"/>
</dbReference>
<protein>
    <submittedName>
        <fullName evidence="5">Trehalase family glycosidase</fullName>
    </submittedName>
</protein>
<evidence type="ECO:0000256" key="2">
    <source>
        <dbReference type="ARBA" id="ARBA00022801"/>
    </source>
</evidence>
<dbReference type="InterPro" id="IPR054491">
    <property type="entry name" value="MGH1-like_GH"/>
</dbReference>
<comment type="similarity">
    <text evidence="1">Belongs to the glycosyl hydrolase 63 family.</text>
</comment>
<keyword evidence="2" id="KW-0378">Hydrolase</keyword>
<dbReference type="PANTHER" id="PTHR10412">
    <property type="entry name" value="MANNOSYL-OLIGOSACCHARIDE GLUCOSIDASE"/>
    <property type="match status" value="1"/>
</dbReference>
<proteinExistence type="inferred from homology"/>
<keyword evidence="3 5" id="KW-0326">Glycosidase</keyword>
<dbReference type="SUPFAM" id="SSF48208">
    <property type="entry name" value="Six-hairpin glycosidases"/>
    <property type="match status" value="1"/>
</dbReference>
<sequence length="680" mass="77947">MSLLLKKKQPERLCIFLVVLAFLPLTVFGEELYRVEETFSYFPSDPEYGKRFNARQSESEEVNYKRFKEHIPKIHLSTKKDWEKLNNLTWKAFFNNIRLSSKEPKMAAFVSNRLSTQLSDHEFFWHQAFISLGFGRYVHRAFNTLGGLDCFYNQQHEDGFIPREISPNGSEVHFFPGCSVWLLTNLPPELAIGSNITDFGLKKSNWDVYKGAGNEIAYEKFRKSILKRKSRIIKRFGQENNSNPPLAAHAEWRHYLASRDRSRLEAVYDVLKGHTEWLEENRKIKSGEEVDGLFWQGGMGSGMDNLPITFEFIDIDNRGLFKGDIWSVSILSHSYNPLDPEVTVKNLAMFDASAQMKLHYDAMANISDILDKETQKELYHKKAEVLKEKINACLWDENKGFYFNAYEKCNYRSSDFVLSAYWGLYAEIASTEQARDMLTYLKNDRYFNTPMPFPAVATSSSWFQKEGDYWRGGVWPPLVYITLKGLMNYAGSVKGAWTVAVNASEKYLAGLAETMFESSGSSTDDEYEVCWSIPEDGSIDFCGKAGDEKRIYEYNSPMTGGRGQRKDSTGNEWLAKDNFVGWGGLGPIGVMQEVAVGLDIHENEIVWHLHRTDEHGIKNLYIGTQSLSFMVTERIPGQLSRENIIIEGMLPEDSPIQSIRVIPKEEPSNEIRISLKQQGE</sequence>
<dbReference type="PANTHER" id="PTHR10412:SF11">
    <property type="entry name" value="MANNOSYL-OLIGOSACCHARIDE GLUCOSIDASE"/>
    <property type="match status" value="1"/>
</dbReference>
<feature type="domain" description="Mannosylglycerate hydrolase MGH1-like glycoside hydrolase" evidence="4">
    <location>
        <begin position="238"/>
        <end position="514"/>
    </location>
</feature>
<dbReference type="GO" id="GO:0016798">
    <property type="term" value="F:hydrolase activity, acting on glycosyl bonds"/>
    <property type="evidence" value="ECO:0007669"/>
    <property type="project" value="UniProtKB-KW"/>
</dbReference>
<dbReference type="InterPro" id="IPR012341">
    <property type="entry name" value="6hp_glycosidase-like_sf"/>
</dbReference>